<dbReference type="AlphaFoldDB" id="A0A1C7LPE6"/>
<keyword evidence="2" id="KW-1185">Reference proteome</keyword>
<accession>A0A1C7LPE6</accession>
<name>A0A1C7LPE6_GRIFR</name>
<protein>
    <submittedName>
        <fullName evidence="1">Uncharacterized protein</fullName>
    </submittedName>
</protein>
<evidence type="ECO:0000313" key="2">
    <source>
        <dbReference type="Proteomes" id="UP000092993"/>
    </source>
</evidence>
<proteinExistence type="predicted"/>
<organism evidence="1 2">
    <name type="scientific">Grifola frondosa</name>
    <name type="common">Maitake</name>
    <name type="synonym">Polyporus frondosus</name>
    <dbReference type="NCBI Taxonomy" id="5627"/>
    <lineage>
        <taxon>Eukaryota</taxon>
        <taxon>Fungi</taxon>
        <taxon>Dikarya</taxon>
        <taxon>Basidiomycota</taxon>
        <taxon>Agaricomycotina</taxon>
        <taxon>Agaricomycetes</taxon>
        <taxon>Polyporales</taxon>
        <taxon>Grifolaceae</taxon>
        <taxon>Grifola</taxon>
    </lineage>
</organism>
<dbReference type="OMA" id="WRYRNAI"/>
<dbReference type="EMBL" id="LUGG01000038">
    <property type="protein sequence ID" value="OBZ65839.1"/>
    <property type="molecule type" value="Genomic_DNA"/>
</dbReference>
<dbReference type="Proteomes" id="UP000092993">
    <property type="component" value="Unassembled WGS sequence"/>
</dbReference>
<dbReference type="OrthoDB" id="2676448at2759"/>
<gene>
    <name evidence="1" type="ORF">A0H81_14084</name>
</gene>
<evidence type="ECO:0000313" key="1">
    <source>
        <dbReference type="EMBL" id="OBZ65839.1"/>
    </source>
</evidence>
<reference evidence="1 2" key="1">
    <citation type="submission" date="2016-03" db="EMBL/GenBank/DDBJ databases">
        <title>Whole genome sequencing of Grifola frondosa 9006-11.</title>
        <authorList>
            <person name="Min B."/>
            <person name="Park H."/>
            <person name="Kim J.-G."/>
            <person name="Cho H."/>
            <person name="Oh Y.-L."/>
            <person name="Kong W.-S."/>
            <person name="Choi I.-G."/>
        </authorList>
    </citation>
    <scope>NUCLEOTIDE SEQUENCE [LARGE SCALE GENOMIC DNA]</scope>
    <source>
        <strain evidence="1 2">9006-11</strain>
    </source>
</reference>
<sequence length="152" mass="17415">MNIYFNMKRAHEEIFRLNVEINRLFSSMVDEHFDFYRAIQQSYLTNPSLACELSSRWRYRNAINERIVHSLHKTSQLRGFTGNLSYGHRVGRDSQASIGLPLPSWVAATSQDGDAMDNDESDSNEEIIELSGEHGGDNLVEYIDNLGSRNIM</sequence>
<comment type="caution">
    <text evidence="1">The sequence shown here is derived from an EMBL/GenBank/DDBJ whole genome shotgun (WGS) entry which is preliminary data.</text>
</comment>